<dbReference type="EMBL" id="CP002830">
    <property type="protein sequence ID" value="AEI63446.1"/>
    <property type="molecule type" value="Genomic_DNA"/>
</dbReference>
<dbReference type="Pfam" id="PF13665">
    <property type="entry name" value="Tox-PAAR-like"/>
    <property type="match status" value="1"/>
</dbReference>
<evidence type="ECO:0000256" key="1">
    <source>
        <dbReference type="SAM" id="MobiDB-lite"/>
    </source>
</evidence>
<gene>
    <name evidence="2" type="ordered locus">LILAB_07665</name>
</gene>
<dbReference type="eggNOG" id="COG1196">
    <property type="taxonomic scope" value="Bacteria"/>
</dbReference>
<accession>F8CCT9</accession>
<name>F8CCT9_MYXFH</name>
<dbReference type="InterPro" id="IPR032871">
    <property type="entry name" value="AHH_dom_containing"/>
</dbReference>
<dbReference type="KEGG" id="mfu:LILAB_07665"/>
<dbReference type="CDD" id="cd14740">
    <property type="entry name" value="PAAR_4"/>
    <property type="match status" value="1"/>
</dbReference>
<reference evidence="2 3" key="1">
    <citation type="journal article" date="2011" name="J. Bacteriol.">
        <title>Genome sequence of the halotolerant marine bacterium Myxococcus fulvus HW-1.</title>
        <authorList>
            <person name="Li Z.F."/>
            <person name="Li X."/>
            <person name="Liu H."/>
            <person name="Liu X."/>
            <person name="Han K."/>
            <person name="Wu Z.H."/>
            <person name="Hu W."/>
            <person name="Li F.F."/>
            <person name="Li Y.Z."/>
        </authorList>
    </citation>
    <scope>NUCLEOTIDE SEQUENCE [LARGE SCALE GENOMIC DNA]</scope>
    <source>
        <strain evidence="3">ATCC BAA-855 / HW-1</strain>
    </source>
</reference>
<protein>
    <submittedName>
        <fullName evidence="2">Uncharacterized protein</fullName>
    </submittedName>
</protein>
<dbReference type="STRING" id="483219.LILAB_07665"/>
<organism evidence="2 3">
    <name type="scientific">Myxococcus fulvus (strain ATCC BAA-855 / HW-1)</name>
    <dbReference type="NCBI Taxonomy" id="483219"/>
    <lineage>
        <taxon>Bacteria</taxon>
        <taxon>Pseudomonadati</taxon>
        <taxon>Myxococcota</taxon>
        <taxon>Myxococcia</taxon>
        <taxon>Myxococcales</taxon>
        <taxon>Cystobacterineae</taxon>
        <taxon>Myxococcaceae</taxon>
        <taxon>Myxococcus</taxon>
    </lineage>
</organism>
<sequence length="376" mass="40062">MSGKGEVYVNGLTPVTAESGGTVVGFPDVCRVPSPGGPMPVPFPNVAVSRDLENGSRTVRINGASVALRGSCLGRSTGNEAGTAGGGVASGTTKGRAHPVSYAADVFIEGRPVVRNHDLFTLNDHNTAPFPIMQPQGAPPVAVELDVAEQREPEETCDFCGKEAHAFDRKGRVGCNLGNSAVLGRNMLEGRELSMHPWYAGPFSLAAHHLICLEALDNPRWEVFCARFGYHPDRKQNGVFLPMKMALACQLHAAVHRGNHAEGFAHDLHLPYPKAVKKKLRDLERRVLSGESCSDPEALAATLDKVSAEILERVESGLWTLTRDGLDYRNGGVGCGGLRSISQKPASAPCPQGRHHGLAHGVTRQPLTSRNLAVGA</sequence>
<feature type="region of interest" description="Disordered" evidence="1">
    <location>
        <begin position="74"/>
        <end position="95"/>
    </location>
</feature>
<dbReference type="AlphaFoldDB" id="F8CCT9"/>
<evidence type="ECO:0000313" key="3">
    <source>
        <dbReference type="Proteomes" id="UP000000488"/>
    </source>
</evidence>
<evidence type="ECO:0000313" key="2">
    <source>
        <dbReference type="EMBL" id="AEI63446.1"/>
    </source>
</evidence>
<dbReference type="Proteomes" id="UP000000488">
    <property type="component" value="Chromosome"/>
</dbReference>
<proteinExistence type="predicted"/>
<dbReference type="HOGENOM" id="CLU_735341_0_0_7"/>
<dbReference type="Pfam" id="PF14412">
    <property type="entry name" value="AHH"/>
    <property type="match status" value="1"/>
</dbReference>